<keyword evidence="1" id="KW-0378">Hydrolase</keyword>
<dbReference type="AlphaFoldDB" id="A0A7Y9IRI4"/>
<proteinExistence type="predicted"/>
<dbReference type="CDD" id="cd00431">
    <property type="entry name" value="cysteine_hydrolases"/>
    <property type="match status" value="1"/>
</dbReference>
<accession>A0A7Y9IRI4</accession>
<dbReference type="GO" id="GO:0016787">
    <property type="term" value="F:hydrolase activity"/>
    <property type="evidence" value="ECO:0007669"/>
    <property type="project" value="UniProtKB-KW"/>
</dbReference>
<evidence type="ECO:0000259" key="2">
    <source>
        <dbReference type="Pfam" id="PF00857"/>
    </source>
</evidence>
<feature type="domain" description="Isochorismatase-like" evidence="2">
    <location>
        <begin position="2"/>
        <end position="184"/>
    </location>
</feature>
<protein>
    <submittedName>
        <fullName evidence="3">Nicotinamidase-related amidase</fullName>
    </submittedName>
</protein>
<evidence type="ECO:0000313" key="3">
    <source>
        <dbReference type="EMBL" id="NYE81755.1"/>
    </source>
</evidence>
<evidence type="ECO:0000313" key="4">
    <source>
        <dbReference type="Proteomes" id="UP000542125"/>
    </source>
</evidence>
<dbReference type="Gene3D" id="3.40.50.850">
    <property type="entry name" value="Isochorismatase-like"/>
    <property type="match status" value="1"/>
</dbReference>
<dbReference type="PANTHER" id="PTHR43540:SF1">
    <property type="entry name" value="ISOCHORISMATASE HYDROLASE"/>
    <property type="match status" value="1"/>
</dbReference>
<dbReference type="InterPro" id="IPR036380">
    <property type="entry name" value="Isochorismatase-like_sf"/>
</dbReference>
<organism evidence="3 4">
    <name type="scientific">Pigmentiphaga litoralis</name>
    <dbReference type="NCBI Taxonomy" id="516702"/>
    <lineage>
        <taxon>Bacteria</taxon>
        <taxon>Pseudomonadati</taxon>
        <taxon>Pseudomonadota</taxon>
        <taxon>Betaproteobacteria</taxon>
        <taxon>Burkholderiales</taxon>
        <taxon>Alcaligenaceae</taxon>
        <taxon>Pigmentiphaga</taxon>
    </lineage>
</organism>
<dbReference type="EMBL" id="JACBYR010000001">
    <property type="protein sequence ID" value="NYE81755.1"/>
    <property type="molecule type" value="Genomic_DNA"/>
</dbReference>
<dbReference type="SUPFAM" id="SSF52499">
    <property type="entry name" value="Isochorismatase-like hydrolases"/>
    <property type="match status" value="1"/>
</dbReference>
<sequence>MALLALHFQNDVLHVDGKIRVGIDDEAHRSKLIDHARRLLADARNLGWLIVHVRVAFRPDYADLPRNMPIFGRVADIGAVQDGSWGADFFDTLAPLSSDREFVVTHKSISAFRGTHLDSLLRQHRIARVVAAGVATHSVVESTVRDAAEHGYDVSVVADACTAASRTAHDAALASMALMADVTTFGSDAWRVLTQPIHPTQ</sequence>
<dbReference type="RefSeq" id="WP_373563371.1">
    <property type="nucleotide sequence ID" value="NZ_JACBYR010000001.1"/>
</dbReference>
<dbReference type="InterPro" id="IPR000868">
    <property type="entry name" value="Isochorismatase-like_dom"/>
</dbReference>
<comment type="caution">
    <text evidence="3">The sequence shown here is derived from an EMBL/GenBank/DDBJ whole genome shotgun (WGS) entry which is preliminary data.</text>
</comment>
<dbReference type="Pfam" id="PF00857">
    <property type="entry name" value="Isochorismatase"/>
    <property type="match status" value="1"/>
</dbReference>
<gene>
    <name evidence="3" type="ORF">FHW18_001026</name>
</gene>
<dbReference type="PANTHER" id="PTHR43540">
    <property type="entry name" value="PEROXYUREIDOACRYLATE/UREIDOACRYLATE AMIDOHYDROLASE-RELATED"/>
    <property type="match status" value="1"/>
</dbReference>
<name>A0A7Y9IRI4_9BURK</name>
<keyword evidence="4" id="KW-1185">Reference proteome</keyword>
<evidence type="ECO:0000256" key="1">
    <source>
        <dbReference type="ARBA" id="ARBA00022801"/>
    </source>
</evidence>
<dbReference type="Proteomes" id="UP000542125">
    <property type="component" value="Unassembled WGS sequence"/>
</dbReference>
<reference evidence="3 4" key="1">
    <citation type="submission" date="2020-07" db="EMBL/GenBank/DDBJ databases">
        <title>Genomic Encyclopedia of Type Strains, Phase IV (KMG-V): Genome sequencing to study the core and pangenomes of soil and plant-associated prokaryotes.</title>
        <authorList>
            <person name="Whitman W."/>
        </authorList>
    </citation>
    <scope>NUCLEOTIDE SEQUENCE [LARGE SCALE GENOMIC DNA]</scope>
    <source>
        <strain evidence="3 4">SAS40</strain>
    </source>
</reference>
<dbReference type="InterPro" id="IPR050272">
    <property type="entry name" value="Isochorismatase-like_hydrls"/>
</dbReference>